<evidence type="ECO:0000259" key="5">
    <source>
        <dbReference type="PROSITE" id="PS50199"/>
    </source>
</evidence>
<proteinExistence type="predicted"/>
<dbReference type="Proteomes" id="UP000594121">
    <property type="component" value="Chromosome"/>
</dbReference>
<feature type="transmembrane region" description="Helical" evidence="4">
    <location>
        <begin position="12"/>
        <end position="29"/>
    </location>
</feature>
<feature type="transmembrane region" description="Helical" evidence="4">
    <location>
        <begin position="145"/>
        <end position="168"/>
    </location>
</feature>
<dbReference type="InterPro" id="IPR038587">
    <property type="entry name" value="Ribosomal_eL40_sf"/>
</dbReference>
<evidence type="ECO:0000313" key="7">
    <source>
        <dbReference type="Proteomes" id="UP000594121"/>
    </source>
</evidence>
<keyword evidence="2" id="KW-0863">Zinc-finger</keyword>
<evidence type="ECO:0000256" key="2">
    <source>
        <dbReference type="ARBA" id="ARBA00022771"/>
    </source>
</evidence>
<evidence type="ECO:0000256" key="4">
    <source>
        <dbReference type="SAM" id="Phobius"/>
    </source>
</evidence>
<feature type="transmembrane region" description="Helical" evidence="4">
    <location>
        <begin position="58"/>
        <end position="83"/>
    </location>
</feature>
<keyword evidence="4" id="KW-1133">Transmembrane helix</keyword>
<dbReference type="InterPro" id="IPR001876">
    <property type="entry name" value="Znf_RanBP2"/>
</dbReference>
<name>A0A7L9FIA2_9CREN</name>
<keyword evidence="1" id="KW-0479">Metal-binding</keyword>
<dbReference type="KEGG" id="thel:IG193_07830"/>
<protein>
    <recommendedName>
        <fullName evidence="5">RanBP2-type domain-containing protein</fullName>
    </recommendedName>
</protein>
<feature type="transmembrane region" description="Helical" evidence="4">
    <location>
        <begin position="34"/>
        <end position="52"/>
    </location>
</feature>
<keyword evidence="3" id="KW-0862">Zinc</keyword>
<gene>
    <name evidence="6" type="ORF">IG193_07830</name>
</gene>
<feature type="transmembrane region" description="Helical" evidence="4">
    <location>
        <begin position="117"/>
        <end position="138"/>
    </location>
</feature>
<reference evidence="6 7" key="1">
    <citation type="submission" date="2020-10" db="EMBL/GenBank/DDBJ databases">
        <title>Thermofilum lucidum 3507LT sp. nov. a novel member of Thermofilaceae family isolated from Chile hot spring, and proposal of description order Thermofilales.</title>
        <authorList>
            <person name="Zayulina K.S."/>
            <person name="Elcheninov A.G."/>
            <person name="Toshchakov S.V."/>
            <person name="Kublanov I.V."/>
        </authorList>
    </citation>
    <scope>NUCLEOTIDE SEQUENCE [LARGE SCALE GENOMIC DNA]</scope>
    <source>
        <strain evidence="6 7">3507LT</strain>
    </source>
</reference>
<dbReference type="RefSeq" id="WP_192818626.1">
    <property type="nucleotide sequence ID" value="NZ_CP062310.1"/>
</dbReference>
<dbReference type="EMBL" id="CP062310">
    <property type="protein sequence ID" value="QOJ78654.1"/>
    <property type="molecule type" value="Genomic_DNA"/>
</dbReference>
<sequence>MSRGSTRTEYLSPAFITAYTVAFILSVLARLQPFIYLFIFLVGLLVVLLVEFDSVERFVLGVTVLFAMFFCYLLPAEVAFIPLASHMGEKYRRSLLVSSLLVYLVVPFLLFKSPIKVLQVSASLPILFATWASSYVSIHGTGRRFLLNLFSQFTVFSLVYSLLFFLLFSINLLYFHWFISSFVTYAGSLLAGGLVVYFYRLHVEGARRASLVSDFFETLSWISRRYLDFFHERVSGAPGTGLAFEDELRVLDGLLRAEVEKYSGYLARLEDLHSRGEVDTETYSRLKKEYEESLAELSASLSGLKKRLVESGWWVCAECGEVNPPVLTKCRKCGRGSP</sequence>
<keyword evidence="4" id="KW-0812">Transmembrane</keyword>
<feature type="transmembrane region" description="Helical" evidence="4">
    <location>
        <begin position="95"/>
        <end position="111"/>
    </location>
</feature>
<feature type="transmembrane region" description="Helical" evidence="4">
    <location>
        <begin position="174"/>
        <end position="199"/>
    </location>
</feature>
<feature type="domain" description="RanBP2-type" evidence="5">
    <location>
        <begin position="310"/>
        <end position="338"/>
    </location>
</feature>
<dbReference type="PROSITE" id="PS01358">
    <property type="entry name" value="ZF_RANBP2_1"/>
    <property type="match status" value="1"/>
</dbReference>
<dbReference type="PROSITE" id="PS50199">
    <property type="entry name" value="ZF_RANBP2_2"/>
    <property type="match status" value="1"/>
</dbReference>
<evidence type="ECO:0000256" key="1">
    <source>
        <dbReference type="ARBA" id="ARBA00022723"/>
    </source>
</evidence>
<keyword evidence="4" id="KW-0472">Membrane</keyword>
<evidence type="ECO:0000256" key="3">
    <source>
        <dbReference type="ARBA" id="ARBA00022833"/>
    </source>
</evidence>
<dbReference type="GO" id="GO:0008270">
    <property type="term" value="F:zinc ion binding"/>
    <property type="evidence" value="ECO:0007669"/>
    <property type="project" value="UniProtKB-KW"/>
</dbReference>
<organism evidence="6 7">
    <name type="scientific">Infirmifilum lucidum</name>
    <dbReference type="NCBI Taxonomy" id="2776706"/>
    <lineage>
        <taxon>Archaea</taxon>
        <taxon>Thermoproteota</taxon>
        <taxon>Thermoprotei</taxon>
        <taxon>Thermofilales</taxon>
        <taxon>Thermofilaceae</taxon>
        <taxon>Infirmifilum</taxon>
    </lineage>
</organism>
<dbReference type="AlphaFoldDB" id="A0A7L9FIA2"/>
<accession>A0A7L9FIA2</accession>
<keyword evidence="7" id="KW-1185">Reference proteome</keyword>
<dbReference type="InParanoid" id="A0A7L9FIA2"/>
<evidence type="ECO:0000313" key="6">
    <source>
        <dbReference type="EMBL" id="QOJ78654.1"/>
    </source>
</evidence>
<dbReference type="GeneID" id="59149796"/>
<dbReference type="Gene3D" id="4.10.1060.50">
    <property type="match status" value="1"/>
</dbReference>